<dbReference type="Pfam" id="PF03703">
    <property type="entry name" value="bPH_2"/>
    <property type="match status" value="1"/>
</dbReference>
<dbReference type="PANTHER" id="PTHR34473:SF2">
    <property type="entry name" value="UPF0699 TRANSMEMBRANE PROTEIN YDBT"/>
    <property type="match status" value="1"/>
</dbReference>
<evidence type="ECO:0000256" key="1">
    <source>
        <dbReference type="SAM" id="Phobius"/>
    </source>
</evidence>
<evidence type="ECO:0000313" key="3">
    <source>
        <dbReference type="EMBL" id="KGM98365.1"/>
    </source>
</evidence>
<gene>
    <name evidence="3" type="ORF">Z955_11505</name>
</gene>
<dbReference type="InterPro" id="IPR005182">
    <property type="entry name" value="YdbS-like_PH"/>
</dbReference>
<keyword evidence="1" id="KW-0472">Membrane</keyword>
<reference evidence="3 4" key="1">
    <citation type="submission" date="2014-01" db="EMBL/GenBank/DDBJ databases">
        <title>Plasmidome dynamics in the species complex Clostridium novyi sensu lato converts strains of independent lineages into distinctly different pathogens.</title>
        <authorList>
            <person name="Skarin H."/>
            <person name="Segerman B."/>
        </authorList>
    </citation>
    <scope>NUCLEOTIDE SEQUENCE [LARGE SCALE GENOMIC DNA]</scope>
    <source>
        <strain evidence="3 4">DC5</strain>
    </source>
</reference>
<accession>A0A0A0IFK1</accession>
<feature type="domain" description="YdbS-like PH" evidence="2">
    <location>
        <begin position="70"/>
        <end position="146"/>
    </location>
</feature>
<proteinExistence type="predicted"/>
<keyword evidence="1" id="KW-1133">Transmembrane helix</keyword>
<comment type="caution">
    <text evidence="3">The sequence shown here is derived from an EMBL/GenBank/DDBJ whole genome shotgun (WGS) entry which is preliminary data.</text>
</comment>
<dbReference type="RefSeq" id="WP_039257669.1">
    <property type="nucleotide sequence ID" value="NZ_JDRY01000055.1"/>
</dbReference>
<dbReference type="Proteomes" id="UP000030014">
    <property type="component" value="Unassembled WGS sequence"/>
</dbReference>
<evidence type="ECO:0000313" key="4">
    <source>
        <dbReference type="Proteomes" id="UP000030014"/>
    </source>
</evidence>
<feature type="transmembrane region" description="Helical" evidence="1">
    <location>
        <begin position="12"/>
        <end position="37"/>
    </location>
</feature>
<organism evidence="3 4">
    <name type="scientific">Clostridium botulinum C/D str. DC5</name>
    <dbReference type="NCBI Taxonomy" id="1443128"/>
    <lineage>
        <taxon>Bacteria</taxon>
        <taxon>Bacillati</taxon>
        <taxon>Bacillota</taxon>
        <taxon>Clostridia</taxon>
        <taxon>Eubacteriales</taxon>
        <taxon>Clostridiaceae</taxon>
        <taxon>Clostridium</taxon>
    </lineage>
</organism>
<dbReference type="PANTHER" id="PTHR34473">
    <property type="entry name" value="UPF0699 TRANSMEMBRANE PROTEIN YDBS"/>
    <property type="match status" value="1"/>
</dbReference>
<dbReference type="EMBL" id="JDRY01000055">
    <property type="protein sequence ID" value="KGM98365.1"/>
    <property type="molecule type" value="Genomic_DNA"/>
</dbReference>
<protein>
    <submittedName>
        <fullName evidence="3">Membrane protein</fullName>
    </submittedName>
</protein>
<keyword evidence="1" id="KW-0812">Transmembrane</keyword>
<name>A0A0A0IFK1_CLOBO</name>
<evidence type="ECO:0000259" key="2">
    <source>
        <dbReference type="Pfam" id="PF03703"/>
    </source>
</evidence>
<sequence>MEYNRLNENAKKAWFLSNLIGLISAGAILIGLRIYFAEKIVKYSFIVNIILGVILFILILDVLVNPIIEYKQWKYIITEDRIEFVHGIYFLTTTIIPIVRIQHIDIEEGPINRIYNLAKINIHTAGGQHKIEGLPKEKALQICEYIKDRIQVKVKKNLDEELKNENISEDDNSIKDGVDE</sequence>
<dbReference type="AlphaFoldDB" id="A0A0A0IFK1"/>
<feature type="transmembrane region" description="Helical" evidence="1">
    <location>
        <begin position="43"/>
        <end position="64"/>
    </location>
</feature>